<dbReference type="PANTHER" id="PTHR47738">
    <property type="entry name" value="PTS SYSTEM FRUCTOSE-LIKE EIIA COMPONENT-RELATED"/>
    <property type="match status" value="1"/>
</dbReference>
<dbReference type="SUPFAM" id="SSF55804">
    <property type="entry name" value="Phoshotransferase/anion transport protein"/>
    <property type="match status" value="1"/>
</dbReference>
<reference evidence="3" key="1">
    <citation type="submission" date="2009-09" db="EMBL/GenBank/DDBJ databases">
        <title>The complete chromosome of Sebaldella termitidis ATCC 33386.</title>
        <authorList>
            <consortium name="US DOE Joint Genome Institute (JGI-PGF)"/>
            <person name="Lucas S."/>
            <person name="Copeland A."/>
            <person name="Lapidus A."/>
            <person name="Glavina del Rio T."/>
            <person name="Dalin E."/>
            <person name="Tice H."/>
            <person name="Bruce D."/>
            <person name="Goodwin L."/>
            <person name="Pitluck S."/>
            <person name="Kyrpides N."/>
            <person name="Mavromatis K."/>
            <person name="Ivanova N."/>
            <person name="Mikhailova N."/>
            <person name="Sims D."/>
            <person name="Meincke L."/>
            <person name="Brettin T."/>
            <person name="Detter J.C."/>
            <person name="Han C."/>
            <person name="Larimer F."/>
            <person name="Land M."/>
            <person name="Hauser L."/>
            <person name="Markowitz V."/>
            <person name="Cheng J.F."/>
            <person name="Hugenholtz P."/>
            <person name="Woyke T."/>
            <person name="Wu D."/>
            <person name="Eisen J.A."/>
        </authorList>
    </citation>
    <scope>NUCLEOTIDE SEQUENCE [LARGE SCALE GENOMIC DNA]</scope>
    <source>
        <strain evidence="3">ATCC 33386 / NCTC 11300</strain>
    </source>
</reference>
<dbReference type="eggNOG" id="COG1762">
    <property type="taxonomic scope" value="Bacteria"/>
</dbReference>
<dbReference type="Pfam" id="PF00359">
    <property type="entry name" value="PTS_EIIA_2"/>
    <property type="match status" value="1"/>
</dbReference>
<gene>
    <name evidence="2" type="ordered locus">Sterm_3753</name>
</gene>
<organism evidence="2 3">
    <name type="scientific">Sebaldella termitidis (strain ATCC 33386 / NCTC 11300)</name>
    <dbReference type="NCBI Taxonomy" id="526218"/>
    <lineage>
        <taxon>Bacteria</taxon>
        <taxon>Fusobacteriati</taxon>
        <taxon>Fusobacteriota</taxon>
        <taxon>Fusobacteriia</taxon>
        <taxon>Fusobacteriales</taxon>
        <taxon>Leptotrichiaceae</taxon>
        <taxon>Sebaldella</taxon>
    </lineage>
</organism>
<dbReference type="InterPro" id="IPR051541">
    <property type="entry name" value="PTS_SugarTrans_NitroReg"/>
</dbReference>
<reference evidence="2 3" key="2">
    <citation type="journal article" date="2010" name="Stand. Genomic Sci.">
        <title>Complete genome sequence of Sebaldella termitidis type strain (NCTC 11300).</title>
        <authorList>
            <person name="Harmon-Smith M."/>
            <person name="Celia L."/>
            <person name="Chertkov O."/>
            <person name="Lapidus A."/>
            <person name="Copeland A."/>
            <person name="Glavina Del Rio T."/>
            <person name="Nolan M."/>
            <person name="Lucas S."/>
            <person name="Tice H."/>
            <person name="Cheng J.F."/>
            <person name="Han C."/>
            <person name="Detter J.C."/>
            <person name="Bruce D."/>
            <person name="Goodwin L."/>
            <person name="Pitluck S."/>
            <person name="Pati A."/>
            <person name="Liolios K."/>
            <person name="Ivanova N."/>
            <person name="Mavromatis K."/>
            <person name="Mikhailova N."/>
            <person name="Chen A."/>
            <person name="Palaniappan K."/>
            <person name="Land M."/>
            <person name="Hauser L."/>
            <person name="Chang Y.J."/>
            <person name="Jeffries C.D."/>
            <person name="Brettin T."/>
            <person name="Goker M."/>
            <person name="Beck B."/>
            <person name="Bristow J."/>
            <person name="Eisen J.A."/>
            <person name="Markowitz V."/>
            <person name="Hugenholtz P."/>
            <person name="Kyrpides N.C."/>
            <person name="Klenk H.P."/>
            <person name="Chen F."/>
        </authorList>
    </citation>
    <scope>NUCLEOTIDE SEQUENCE [LARGE SCALE GENOMIC DNA]</scope>
    <source>
        <strain evidence="3">ATCC 33386 / NCTC 11300</strain>
    </source>
</reference>
<dbReference type="RefSeq" id="WP_012863169.1">
    <property type="nucleotide sequence ID" value="NC_013517.1"/>
</dbReference>
<dbReference type="STRING" id="526218.Sterm_3753"/>
<protein>
    <submittedName>
        <fullName evidence="2">PTS IIA-like nitrogen-regulatory protein PtsN</fullName>
    </submittedName>
</protein>
<dbReference type="Gene3D" id="3.40.930.10">
    <property type="entry name" value="Mannitol-specific EII, Chain A"/>
    <property type="match status" value="1"/>
</dbReference>
<name>D1ARV1_SEBTE</name>
<evidence type="ECO:0000313" key="3">
    <source>
        <dbReference type="Proteomes" id="UP000000845"/>
    </source>
</evidence>
<dbReference type="KEGG" id="str:Sterm_3753"/>
<dbReference type="Proteomes" id="UP000000845">
    <property type="component" value="Chromosome"/>
</dbReference>
<dbReference type="PROSITE" id="PS51094">
    <property type="entry name" value="PTS_EIIA_TYPE_2"/>
    <property type="match status" value="1"/>
</dbReference>
<dbReference type="InterPro" id="IPR016152">
    <property type="entry name" value="PTrfase/Anion_transptr"/>
</dbReference>
<dbReference type="InterPro" id="IPR002178">
    <property type="entry name" value="PTS_EIIA_type-2_dom"/>
</dbReference>
<proteinExistence type="predicted"/>
<dbReference type="AlphaFoldDB" id="D1ARV1"/>
<feature type="domain" description="PTS EIIA type-2" evidence="1">
    <location>
        <begin position="2"/>
        <end position="148"/>
    </location>
</feature>
<evidence type="ECO:0000313" key="2">
    <source>
        <dbReference type="EMBL" id="ACZ10587.1"/>
    </source>
</evidence>
<dbReference type="EMBL" id="CP001739">
    <property type="protein sequence ID" value="ACZ10587.1"/>
    <property type="molecule type" value="Genomic_DNA"/>
</dbReference>
<dbReference type="PANTHER" id="PTHR47738:SF3">
    <property type="entry name" value="PHOSPHOTRANSFERASE SYSTEM MANNITOL_FRUCTOSE-SPECIFIC IIA DOMAIN CONTAINING PROTEIN"/>
    <property type="match status" value="1"/>
</dbReference>
<accession>D1ARV1</accession>
<keyword evidence="3" id="KW-1185">Reference proteome</keyword>
<dbReference type="HOGENOM" id="CLU_072531_6_0_0"/>
<evidence type="ECO:0000259" key="1">
    <source>
        <dbReference type="PROSITE" id="PS51094"/>
    </source>
</evidence>
<dbReference type="CDD" id="cd00211">
    <property type="entry name" value="PTS_IIA_fru"/>
    <property type="match status" value="1"/>
</dbReference>
<sequence length="150" mass="17516">MREIDKDLIFINMNFENKSELFGFIADELKKRNYVTDTYEEAVNKREEKFPTGFQLKNINIAMPHADPVNSRADKLVVLTLEKPVEFQNAEDKGMIGVNIVFGLVFHNRDKHIDYLMRLSNLIQDSGKLEKIKKSVTKDEIYDLLDETFK</sequence>